<feature type="transmembrane region" description="Helical" evidence="2">
    <location>
        <begin position="1030"/>
        <end position="1047"/>
    </location>
</feature>
<dbReference type="EMBL" id="JXKM01000007">
    <property type="protein sequence ID" value="OJG35254.1"/>
    <property type="molecule type" value="Genomic_DNA"/>
</dbReference>
<keyword evidence="2" id="KW-0472">Membrane</keyword>
<feature type="domain" description="SpaA-like prealbumin fold" evidence="3">
    <location>
        <begin position="764"/>
        <end position="843"/>
    </location>
</feature>
<evidence type="ECO:0000259" key="3">
    <source>
        <dbReference type="Pfam" id="PF17802"/>
    </source>
</evidence>
<feature type="domain" description="Choice-of-anchor A" evidence="4">
    <location>
        <begin position="263"/>
        <end position="536"/>
    </location>
</feature>
<evidence type="ECO:0000256" key="2">
    <source>
        <dbReference type="SAM" id="Phobius"/>
    </source>
</evidence>
<sequence length="1054" mass="116857">MKMKNQGKKSVLFVIIILNFILNVFIVGILPAFAQTSQEQKENKLFESNFVDMIAEQKENHVQLKLVKKGELATASFASITTKITFDQAVLTLENLHQMEKSRPMDELKLMSQSNGRQEFDWSVKRENLTEDVTLVLPMIQLAEAKVKVLSDETVLFDSEASNDQTKYSTPIEKNHETSTIGTTESNVFKAGSESLGTETSVSRSSDNSQEQNMESQNKQTISKTTNSQNDSTFKSTKESQPVKKSKEVSAIPDKLDGTHFDDLFSYNVYVSGDHSANQADTEGGIAVKGNSAIVANSTAGFNYGGYFDNSSSGLGHTLGPEQNVSLLLGGRIYAQNISKNSIAKVGNGYSIVSNAKQGTDGVPSLTPSDWPNVVWPGPNTYKASGKVELSDNELKGIFTKLDDQLADYTKQLTALTEQTDVYLNGSQDLSVKGMNIQPYPRYEYRVSKMNERVLVVDVPPINDDIAILPQVQMDYFNITNPDLKIDQVIITTSAKKVAIVDEATGTALSYKDNISHGNAIAKRITFFAPKATQISTFRPDGESWNSVRIPDFDKELGTEEASKGVENYNSTTDVYGPQFLTPGRLSTHPMVWGSIVAPQATVLVSGGSINGYVFAKNLHQRGGAEIHNFINPFITKEAPGLFDIVLYKHAKDDVDTPLSGAKFILQRKEGNVTTYYTGNKEQQWVSDADLAKEFTTDTNGKINIKDLTKETGTDPHYFFEETKAPSGYKKLTSQIEAKPTEKGNYLYADAPNELAEVPKYSKLILRKGDITGKPLEGATFILTDKDLQKNPDHNVLESSMSKIQKLNFPELSATNQASVVFDYDLKPGTYYVYESEFPEQYGPGKDTPSPTHPLKIIISVDGKAQIITDYGEGPKSLRHQTIVSSDGKETALLLSDPILNYPNFYNLQINKTDENDKPIKDIVFKVTATNKNIEKSTDAQGIADFSELAMDKKYKIEEVKTVSGYGLWRGYINMVVKNHKIAPELRDQDGNLISSNSYTWDIDTRTLSLKIRNHKIPKLPMTGGSGNRLLWISVIILMTGFIGYKVDEKRRSK</sequence>
<evidence type="ECO:0000256" key="1">
    <source>
        <dbReference type="SAM" id="MobiDB-lite"/>
    </source>
</evidence>
<dbReference type="InterPro" id="IPR041033">
    <property type="entry name" value="SpaA_PFL_dom_1"/>
</dbReference>
<dbReference type="Proteomes" id="UP000183700">
    <property type="component" value="Unassembled WGS sequence"/>
</dbReference>
<feature type="domain" description="SpaA-like prealbumin fold" evidence="3">
    <location>
        <begin position="907"/>
        <end position="981"/>
    </location>
</feature>
<accession>A0A1L8STT2</accession>
<dbReference type="Pfam" id="PF20597">
    <property type="entry name" value="pAdhesive_15"/>
    <property type="match status" value="2"/>
</dbReference>
<dbReference type="STRING" id="319970.RV00_GL002808"/>
<feature type="region of interest" description="Disordered" evidence="1">
    <location>
        <begin position="162"/>
        <end position="251"/>
    </location>
</feature>
<keyword evidence="2" id="KW-1133">Transmembrane helix</keyword>
<comment type="caution">
    <text evidence="5">The sequence shown here is derived from an EMBL/GenBank/DDBJ whole genome shotgun (WGS) entry which is preliminary data.</text>
</comment>
<dbReference type="InterPro" id="IPR026588">
    <property type="entry name" value="Choice_anch_A"/>
</dbReference>
<keyword evidence="6" id="KW-1185">Reference proteome</keyword>
<feature type="compositionally biased region" description="Polar residues" evidence="1">
    <location>
        <begin position="195"/>
        <end position="235"/>
    </location>
</feature>
<feature type="transmembrane region" description="Helical" evidence="2">
    <location>
        <begin position="12"/>
        <end position="34"/>
    </location>
</feature>
<reference evidence="5 6" key="1">
    <citation type="submission" date="2014-12" db="EMBL/GenBank/DDBJ databases">
        <title>Draft genome sequences of 29 type strains of Enterococci.</title>
        <authorList>
            <person name="Zhong Z."/>
            <person name="Sun Z."/>
            <person name="Liu W."/>
            <person name="Zhang W."/>
            <person name="Zhang H."/>
        </authorList>
    </citation>
    <scope>NUCLEOTIDE SEQUENCE [LARGE SCALE GENOMIC DNA]</scope>
    <source>
        <strain evidence="5 6">DSM 22802</strain>
    </source>
</reference>
<gene>
    <name evidence="5" type="ORF">RV00_GL002808</name>
</gene>
<evidence type="ECO:0008006" key="7">
    <source>
        <dbReference type="Google" id="ProtNLM"/>
    </source>
</evidence>
<feature type="domain" description="SpaA-like prealbumin fold" evidence="3">
    <location>
        <begin position="653"/>
        <end position="744"/>
    </location>
</feature>
<evidence type="ECO:0000313" key="6">
    <source>
        <dbReference type="Proteomes" id="UP000183700"/>
    </source>
</evidence>
<proteinExistence type="predicted"/>
<feature type="compositionally biased region" description="Basic and acidic residues" evidence="1">
    <location>
        <begin position="236"/>
        <end position="251"/>
    </location>
</feature>
<organism evidence="5 6">
    <name type="scientific">Enterococcus devriesei</name>
    <dbReference type="NCBI Taxonomy" id="319970"/>
    <lineage>
        <taxon>Bacteria</taxon>
        <taxon>Bacillati</taxon>
        <taxon>Bacillota</taxon>
        <taxon>Bacilli</taxon>
        <taxon>Lactobacillales</taxon>
        <taxon>Enterococcaceae</taxon>
        <taxon>Enterococcus</taxon>
    </lineage>
</organism>
<dbReference type="Gene3D" id="2.60.40.10">
    <property type="entry name" value="Immunoglobulins"/>
    <property type="match status" value="3"/>
</dbReference>
<protein>
    <recommendedName>
        <fullName evidence="7">LPXTG-domain-containing protein cell wall anchor domain</fullName>
    </recommendedName>
</protein>
<evidence type="ECO:0000259" key="4">
    <source>
        <dbReference type="Pfam" id="PF20597"/>
    </source>
</evidence>
<feature type="domain" description="Choice-of-anchor A" evidence="4">
    <location>
        <begin position="592"/>
        <end position="629"/>
    </location>
</feature>
<dbReference type="Pfam" id="PF17802">
    <property type="entry name" value="SpaA"/>
    <property type="match status" value="3"/>
</dbReference>
<dbReference type="InterPro" id="IPR013783">
    <property type="entry name" value="Ig-like_fold"/>
</dbReference>
<feature type="compositionally biased region" description="Polar residues" evidence="1">
    <location>
        <begin position="178"/>
        <end position="187"/>
    </location>
</feature>
<evidence type="ECO:0000313" key="5">
    <source>
        <dbReference type="EMBL" id="OJG35254.1"/>
    </source>
</evidence>
<dbReference type="AlphaFoldDB" id="A0A1L8STT2"/>
<keyword evidence="2" id="KW-0812">Transmembrane</keyword>
<name>A0A1L8STT2_9ENTE</name>